<keyword evidence="3" id="KW-0687">Ribonucleoprotein</keyword>
<keyword evidence="7" id="KW-1185">Reference proteome</keyword>
<dbReference type="InterPro" id="IPR036935">
    <property type="entry name" value="Ribosomal_bL9_N_sf"/>
</dbReference>
<dbReference type="Proteomes" id="UP000095751">
    <property type="component" value="Unassembled WGS sequence"/>
</dbReference>
<dbReference type="GO" id="GO:0005840">
    <property type="term" value="C:ribosome"/>
    <property type="evidence" value="ECO:0007669"/>
    <property type="project" value="UniProtKB-KW"/>
</dbReference>
<proteinExistence type="inferred from homology"/>
<evidence type="ECO:0000259" key="5">
    <source>
        <dbReference type="Pfam" id="PF01281"/>
    </source>
</evidence>
<dbReference type="Pfam" id="PF01281">
    <property type="entry name" value="Ribosomal_L9_N"/>
    <property type="match status" value="1"/>
</dbReference>
<sequence>MRTMTSTTKSTSSTTALFGKKKKKDTTISNSSVNKIQVKLLQHIAGTGQAGDVIMVNPIFFDNKLRPQKLARKINDDEVQNDIENKQENTKQCNQEATTIVQLLGTEESSSSSKQYTLSFLDNQTGPDGLKLFGGIGPKKLLDALKLDCNEFDLYSKEHTKLVSIVDVLEEEEMEKVALTKEINVMIRVIVE</sequence>
<evidence type="ECO:0000313" key="6">
    <source>
        <dbReference type="EMBL" id="OEU12836.1"/>
    </source>
</evidence>
<dbReference type="InParanoid" id="A0A1E7F3X6"/>
<feature type="region of interest" description="Disordered" evidence="4">
    <location>
        <begin position="1"/>
        <end position="24"/>
    </location>
</feature>
<evidence type="ECO:0000256" key="1">
    <source>
        <dbReference type="ARBA" id="ARBA00010605"/>
    </source>
</evidence>
<dbReference type="SUPFAM" id="SSF55658">
    <property type="entry name" value="L9 N-domain-like"/>
    <property type="match status" value="1"/>
</dbReference>
<dbReference type="GO" id="GO:1990904">
    <property type="term" value="C:ribonucleoprotein complex"/>
    <property type="evidence" value="ECO:0007669"/>
    <property type="project" value="UniProtKB-KW"/>
</dbReference>
<gene>
    <name evidence="6" type="ORF">FRACYDRAFT_263069</name>
</gene>
<feature type="compositionally biased region" description="Low complexity" evidence="4">
    <location>
        <begin position="1"/>
        <end position="15"/>
    </location>
</feature>
<dbReference type="KEGG" id="fcy:FRACYDRAFT_263069"/>
<protein>
    <recommendedName>
        <fullName evidence="5">Ribosomal protein L9 domain-containing protein</fullName>
    </recommendedName>
</protein>
<dbReference type="AlphaFoldDB" id="A0A1E7F3X6"/>
<dbReference type="Gene3D" id="3.40.5.10">
    <property type="entry name" value="Ribosomal protein L9, N-terminal domain"/>
    <property type="match status" value="1"/>
</dbReference>
<comment type="similarity">
    <text evidence="1">Belongs to the bacterial ribosomal protein bL9 family.</text>
</comment>
<dbReference type="EMBL" id="KV784364">
    <property type="protein sequence ID" value="OEU12836.1"/>
    <property type="molecule type" value="Genomic_DNA"/>
</dbReference>
<dbReference type="InterPro" id="IPR020070">
    <property type="entry name" value="Ribosomal_bL9_N"/>
</dbReference>
<evidence type="ECO:0000256" key="2">
    <source>
        <dbReference type="ARBA" id="ARBA00022980"/>
    </source>
</evidence>
<organism evidence="6 7">
    <name type="scientific">Fragilariopsis cylindrus CCMP1102</name>
    <dbReference type="NCBI Taxonomy" id="635003"/>
    <lineage>
        <taxon>Eukaryota</taxon>
        <taxon>Sar</taxon>
        <taxon>Stramenopiles</taxon>
        <taxon>Ochrophyta</taxon>
        <taxon>Bacillariophyta</taxon>
        <taxon>Bacillariophyceae</taxon>
        <taxon>Bacillariophycidae</taxon>
        <taxon>Bacillariales</taxon>
        <taxon>Bacillariaceae</taxon>
        <taxon>Fragilariopsis</taxon>
    </lineage>
</organism>
<dbReference type="OrthoDB" id="45574at2759"/>
<keyword evidence="2" id="KW-0689">Ribosomal protein</keyword>
<evidence type="ECO:0000256" key="3">
    <source>
        <dbReference type="ARBA" id="ARBA00023274"/>
    </source>
</evidence>
<dbReference type="InterPro" id="IPR009027">
    <property type="entry name" value="Ribosomal_bL9/RNase_H1_N"/>
</dbReference>
<evidence type="ECO:0000313" key="7">
    <source>
        <dbReference type="Proteomes" id="UP000095751"/>
    </source>
</evidence>
<reference evidence="6 7" key="1">
    <citation type="submission" date="2016-09" db="EMBL/GenBank/DDBJ databases">
        <title>Extensive genetic diversity and differential bi-allelic expression allows diatom success in the polar Southern Ocean.</title>
        <authorList>
            <consortium name="DOE Joint Genome Institute"/>
            <person name="Mock T."/>
            <person name="Otillar R.P."/>
            <person name="Strauss J."/>
            <person name="Dupont C."/>
            <person name="Frickenhaus S."/>
            <person name="Maumus F."/>
            <person name="Mcmullan M."/>
            <person name="Sanges R."/>
            <person name="Schmutz J."/>
            <person name="Toseland A."/>
            <person name="Valas R."/>
            <person name="Veluchamy A."/>
            <person name="Ward B.J."/>
            <person name="Allen A."/>
            <person name="Barry K."/>
            <person name="Falciatore A."/>
            <person name="Ferrante M."/>
            <person name="Fortunato A.E."/>
            <person name="Gloeckner G."/>
            <person name="Gruber A."/>
            <person name="Hipkin R."/>
            <person name="Janech M."/>
            <person name="Kroth P."/>
            <person name="Leese F."/>
            <person name="Lindquist E."/>
            <person name="Lyon B.R."/>
            <person name="Martin J."/>
            <person name="Mayer C."/>
            <person name="Parker M."/>
            <person name="Quesneville H."/>
            <person name="Raymond J."/>
            <person name="Uhlig C."/>
            <person name="Valentin K.U."/>
            <person name="Worden A.Z."/>
            <person name="Armbrust E.V."/>
            <person name="Bowler C."/>
            <person name="Green B."/>
            <person name="Moulton V."/>
            <person name="Van Oosterhout C."/>
            <person name="Grigoriev I."/>
        </authorList>
    </citation>
    <scope>NUCLEOTIDE SEQUENCE [LARGE SCALE GENOMIC DNA]</scope>
    <source>
        <strain evidence="6 7">CCMP1102</strain>
    </source>
</reference>
<feature type="domain" description="Ribosomal protein L9" evidence="5">
    <location>
        <begin position="36"/>
        <end position="78"/>
    </location>
</feature>
<name>A0A1E7F3X6_9STRA</name>
<accession>A0A1E7F3X6</accession>
<evidence type="ECO:0000256" key="4">
    <source>
        <dbReference type="SAM" id="MobiDB-lite"/>
    </source>
</evidence>